<evidence type="ECO:0000259" key="1">
    <source>
        <dbReference type="PROSITE" id="PS51186"/>
    </source>
</evidence>
<dbReference type="GO" id="GO:1990189">
    <property type="term" value="F:protein N-terminal-serine acetyltransferase activity"/>
    <property type="evidence" value="ECO:0007669"/>
    <property type="project" value="TreeGrafter"/>
</dbReference>
<accession>A0A1B8GIP0</accession>
<name>A0A1B8GIP0_9PEZI</name>
<dbReference type="PROSITE" id="PS51186">
    <property type="entry name" value="GNAT"/>
    <property type="match status" value="1"/>
</dbReference>
<dbReference type="GO" id="GO:0008999">
    <property type="term" value="F:protein-N-terminal-alanine acetyltransferase activity"/>
    <property type="evidence" value="ECO:0007669"/>
    <property type="project" value="TreeGrafter"/>
</dbReference>
<sequence>MSKISEEWVSSAPGASGRKLIQVPLPVLEALANGDLESANSLSPHHLTPYLISSECRGVWGMRRDQVTADPGDGVWVTRLLVDMATGAVVGRAGFHGPPDQVGMVEIGYAIDHLCRRQGHARAALEILLDIAAGDSRVNVVRASVRPDNLPSRALIDQYGFTVVGEQWDDEDGLEVVLELLL</sequence>
<dbReference type="PANTHER" id="PTHR43441">
    <property type="entry name" value="RIBOSOMAL-PROTEIN-SERINE ACETYLTRANSFERASE"/>
    <property type="match status" value="1"/>
</dbReference>
<organism evidence="2 3">
    <name type="scientific">Pseudogymnoascus verrucosus</name>
    <dbReference type="NCBI Taxonomy" id="342668"/>
    <lineage>
        <taxon>Eukaryota</taxon>
        <taxon>Fungi</taxon>
        <taxon>Dikarya</taxon>
        <taxon>Ascomycota</taxon>
        <taxon>Pezizomycotina</taxon>
        <taxon>Leotiomycetes</taxon>
        <taxon>Thelebolales</taxon>
        <taxon>Thelebolaceae</taxon>
        <taxon>Pseudogymnoascus</taxon>
    </lineage>
</organism>
<dbReference type="GeneID" id="28839313"/>
<evidence type="ECO:0000313" key="2">
    <source>
        <dbReference type="EMBL" id="OBT95684.1"/>
    </source>
</evidence>
<dbReference type="AlphaFoldDB" id="A0A1B8GIP0"/>
<evidence type="ECO:0000313" key="3">
    <source>
        <dbReference type="Proteomes" id="UP000091956"/>
    </source>
</evidence>
<dbReference type="InterPro" id="IPR051908">
    <property type="entry name" value="Ribosomal_N-acetyltransferase"/>
</dbReference>
<dbReference type="EMBL" id="KV460234">
    <property type="protein sequence ID" value="OBT95684.1"/>
    <property type="molecule type" value="Genomic_DNA"/>
</dbReference>
<gene>
    <name evidence="2" type="ORF">VE01_05927</name>
</gene>
<dbReference type="GO" id="GO:0005737">
    <property type="term" value="C:cytoplasm"/>
    <property type="evidence" value="ECO:0007669"/>
    <property type="project" value="TreeGrafter"/>
</dbReference>
<keyword evidence="3" id="KW-1185">Reference proteome</keyword>
<reference evidence="3" key="2">
    <citation type="journal article" date="2018" name="Nat. Commun.">
        <title>Extreme sensitivity to ultraviolet light in the fungal pathogen causing white-nose syndrome of bats.</title>
        <authorList>
            <person name="Palmer J.M."/>
            <person name="Drees K.P."/>
            <person name="Foster J.T."/>
            <person name="Lindner D.L."/>
        </authorList>
    </citation>
    <scope>NUCLEOTIDE SEQUENCE [LARGE SCALE GENOMIC DNA]</scope>
    <source>
        <strain evidence="3">UAMH 10579</strain>
    </source>
</reference>
<dbReference type="Gene3D" id="3.40.630.30">
    <property type="match status" value="1"/>
</dbReference>
<feature type="domain" description="N-acetyltransferase" evidence="1">
    <location>
        <begin position="26"/>
        <end position="182"/>
    </location>
</feature>
<proteinExistence type="predicted"/>
<dbReference type="RefSeq" id="XP_018129417.1">
    <property type="nucleotide sequence ID" value="XM_018275385.1"/>
</dbReference>
<dbReference type="Pfam" id="PF13302">
    <property type="entry name" value="Acetyltransf_3"/>
    <property type="match status" value="1"/>
</dbReference>
<dbReference type="InterPro" id="IPR016181">
    <property type="entry name" value="Acyl_CoA_acyltransferase"/>
</dbReference>
<dbReference type="InterPro" id="IPR000182">
    <property type="entry name" value="GNAT_dom"/>
</dbReference>
<dbReference type="OrthoDB" id="3429175at2759"/>
<protein>
    <recommendedName>
        <fullName evidence="1">N-acetyltransferase domain-containing protein</fullName>
    </recommendedName>
</protein>
<dbReference type="PANTHER" id="PTHR43441:SF6">
    <property type="entry name" value="N-ACETYLTRANSFERASE DOMAIN-CONTAINING PROTEIN"/>
    <property type="match status" value="1"/>
</dbReference>
<reference evidence="2 3" key="1">
    <citation type="submission" date="2016-03" db="EMBL/GenBank/DDBJ databases">
        <title>Comparative genomics of Pseudogymnoascus destructans, the fungus causing white-nose syndrome of bats.</title>
        <authorList>
            <person name="Palmer J.M."/>
            <person name="Drees K.P."/>
            <person name="Foster J.T."/>
            <person name="Lindner D.L."/>
        </authorList>
    </citation>
    <scope>NUCLEOTIDE SEQUENCE [LARGE SCALE GENOMIC DNA]</scope>
    <source>
        <strain evidence="2 3">UAMH 10579</strain>
    </source>
</reference>
<dbReference type="SUPFAM" id="SSF55729">
    <property type="entry name" value="Acyl-CoA N-acyltransferases (Nat)"/>
    <property type="match status" value="1"/>
</dbReference>
<dbReference type="Proteomes" id="UP000091956">
    <property type="component" value="Unassembled WGS sequence"/>
</dbReference>